<organism evidence="1 2">
    <name type="scientific">Anoxybacterium hadale</name>
    <dbReference type="NCBI Taxonomy" id="3408580"/>
    <lineage>
        <taxon>Bacteria</taxon>
        <taxon>Bacillati</taxon>
        <taxon>Bacillota</taxon>
        <taxon>Clostridia</taxon>
        <taxon>Peptostreptococcales</taxon>
        <taxon>Anaerovoracaceae</taxon>
        <taxon>Anoxybacterium</taxon>
    </lineage>
</organism>
<gene>
    <name evidence="1" type="primary">rplE</name>
    <name evidence="1" type="ORF">FRZ06_20135</name>
</gene>
<evidence type="ECO:0000313" key="2">
    <source>
        <dbReference type="Proteomes" id="UP000594014"/>
    </source>
</evidence>
<dbReference type="Proteomes" id="UP000594014">
    <property type="component" value="Chromosome"/>
</dbReference>
<proteinExistence type="predicted"/>
<reference evidence="1" key="1">
    <citation type="submission" date="2019-08" db="EMBL/GenBank/DDBJ databases">
        <title>Genome sequence of Clostridiales bacterium MT110.</title>
        <authorList>
            <person name="Cao J."/>
        </authorList>
    </citation>
    <scope>NUCLEOTIDE SEQUENCE</scope>
    <source>
        <strain evidence="1">MT110</strain>
    </source>
</reference>
<keyword evidence="1" id="KW-0687">Ribonucleoprotein</keyword>
<evidence type="ECO:0000313" key="1">
    <source>
        <dbReference type="EMBL" id="QOX65504.1"/>
    </source>
</evidence>
<protein>
    <submittedName>
        <fullName evidence="1">50S ribosomal protein L5</fullName>
    </submittedName>
</protein>
<accession>A0ACD1AGL2</accession>
<dbReference type="EMBL" id="CP042469">
    <property type="protein sequence ID" value="QOX65504.1"/>
    <property type="molecule type" value="Genomic_DNA"/>
</dbReference>
<sequence length="181" mass="20462">MLAARLRETFKSETFNALMEKFKYKNVMEVPKLEKITINMGLGDAKDNAKLMETAVEELSLISGQKPVVTKSKKSIANFKLRQGMSVGAKVTLRGDSMYEFADKFFNISLPRVRDFKGVSKNSFDGRGNYSMGIKEQLIFPEINFDKVDKIKGMNIVFTTTAKTDEEAMALLEFLGMPFEK</sequence>
<keyword evidence="1" id="KW-0689">Ribosomal protein</keyword>
<name>A0ACD1AGL2_9FIRM</name>
<keyword evidence="2" id="KW-1185">Reference proteome</keyword>